<dbReference type="PROSITE" id="PS50280">
    <property type="entry name" value="SET"/>
    <property type="match status" value="1"/>
</dbReference>
<reference evidence="3" key="1">
    <citation type="journal article" date="2020" name="Stud. Mycol.">
        <title>101 Dothideomycetes genomes: a test case for predicting lifestyles and emergence of pathogens.</title>
        <authorList>
            <person name="Haridas S."/>
            <person name="Albert R."/>
            <person name="Binder M."/>
            <person name="Bloem J."/>
            <person name="Labutti K."/>
            <person name="Salamov A."/>
            <person name="Andreopoulos B."/>
            <person name="Baker S."/>
            <person name="Barry K."/>
            <person name="Bills G."/>
            <person name="Bluhm B."/>
            <person name="Cannon C."/>
            <person name="Castanera R."/>
            <person name="Culley D."/>
            <person name="Daum C."/>
            <person name="Ezra D."/>
            <person name="Gonzalez J."/>
            <person name="Henrissat B."/>
            <person name="Kuo A."/>
            <person name="Liang C."/>
            <person name="Lipzen A."/>
            <person name="Lutzoni F."/>
            <person name="Magnuson J."/>
            <person name="Mondo S."/>
            <person name="Nolan M."/>
            <person name="Ohm R."/>
            <person name="Pangilinan J."/>
            <person name="Park H.-J."/>
            <person name="Ramirez L."/>
            <person name="Alfaro M."/>
            <person name="Sun H."/>
            <person name="Tritt A."/>
            <person name="Yoshinaga Y."/>
            <person name="Zwiers L.-H."/>
            <person name="Turgeon B."/>
            <person name="Goodwin S."/>
            <person name="Spatafora J."/>
            <person name="Crous P."/>
            <person name="Grigoriev I."/>
        </authorList>
    </citation>
    <scope>NUCLEOTIDE SEQUENCE</scope>
    <source>
        <strain evidence="3">CBS 207.26</strain>
    </source>
</reference>
<dbReference type="AlphaFoldDB" id="A0A6A6EP26"/>
<evidence type="ECO:0000313" key="4">
    <source>
        <dbReference type="Proteomes" id="UP000800200"/>
    </source>
</evidence>
<feature type="domain" description="SET" evidence="2">
    <location>
        <begin position="134"/>
        <end position="279"/>
    </location>
</feature>
<dbReference type="Gene3D" id="1.25.40.10">
    <property type="entry name" value="Tetratricopeptide repeat domain"/>
    <property type="match status" value="1"/>
</dbReference>
<dbReference type="Gene3D" id="2.170.270.10">
    <property type="entry name" value="SET domain"/>
    <property type="match status" value="1"/>
</dbReference>
<accession>A0A6A6EP26</accession>
<evidence type="ECO:0000256" key="1">
    <source>
        <dbReference type="SAM" id="SignalP"/>
    </source>
</evidence>
<feature type="chain" id="PRO_5025468549" evidence="1">
    <location>
        <begin position="31"/>
        <end position="414"/>
    </location>
</feature>
<dbReference type="CDD" id="cd20071">
    <property type="entry name" value="SET_SMYD"/>
    <property type="match status" value="1"/>
</dbReference>
<evidence type="ECO:0000259" key="2">
    <source>
        <dbReference type="PROSITE" id="PS50280"/>
    </source>
</evidence>
<dbReference type="Proteomes" id="UP000800200">
    <property type="component" value="Unassembled WGS sequence"/>
</dbReference>
<dbReference type="InterPro" id="IPR053185">
    <property type="entry name" value="SET_domain_protein"/>
</dbReference>
<dbReference type="OrthoDB" id="438641at2759"/>
<dbReference type="SMART" id="SM00317">
    <property type="entry name" value="SET"/>
    <property type="match status" value="1"/>
</dbReference>
<dbReference type="InterPro" id="IPR046341">
    <property type="entry name" value="SET_dom_sf"/>
</dbReference>
<feature type="signal peptide" evidence="1">
    <location>
        <begin position="1"/>
        <end position="30"/>
    </location>
</feature>
<dbReference type="Pfam" id="PF00856">
    <property type="entry name" value="SET"/>
    <property type="match status" value="1"/>
</dbReference>
<evidence type="ECO:0000313" key="3">
    <source>
        <dbReference type="EMBL" id="KAF2191840.1"/>
    </source>
</evidence>
<organism evidence="3 4">
    <name type="scientific">Zopfia rhizophila CBS 207.26</name>
    <dbReference type="NCBI Taxonomy" id="1314779"/>
    <lineage>
        <taxon>Eukaryota</taxon>
        <taxon>Fungi</taxon>
        <taxon>Dikarya</taxon>
        <taxon>Ascomycota</taxon>
        <taxon>Pezizomycotina</taxon>
        <taxon>Dothideomycetes</taxon>
        <taxon>Dothideomycetes incertae sedis</taxon>
        <taxon>Zopfiaceae</taxon>
        <taxon>Zopfia</taxon>
    </lineage>
</organism>
<keyword evidence="1" id="KW-0732">Signal</keyword>
<name>A0A6A6EP26_9PEZI</name>
<dbReference type="SUPFAM" id="SSF48452">
    <property type="entry name" value="TPR-like"/>
    <property type="match status" value="1"/>
</dbReference>
<protein>
    <submittedName>
        <fullName evidence="3">SET domain-containing protein</fullName>
    </submittedName>
</protein>
<sequence>MRSQILAFPCLYLSAFLLLFGSIHWHCANASSILLNIPDFLRQKNEPIELPSKRKPGHQAANWTPWTYQPFCIEGASGLSKKYCVFTKHHAGRDSMSLITTPEVAAKTIEYLADDPLSIFLSPKQKDKWSWANRPYGVTDIPGKGKGVVATRLIRKYDTFMIDEAAIAADIVLPNSMTHSKKVQLFERATSQLINPGIVTNLSRKATVGGNVVDEVMLMNSFDTDVAEVPHMALFPYVARINHACRPNAFVMFSPSGLSVAIKAYHDIQPGEEITISYVILGKTSADRHDGLKRWGFTCTCDMCSASRSEIATSDARRKRVENAQKEMTDAWRTGKAQKAIKLGHEIIDLLEKEGLTPMLTEQYVILARLYLALDERKEAEEYSELALEVLRNHGFLGTADEEWDLERLIRSFS</sequence>
<dbReference type="PANTHER" id="PTHR47332:SF6">
    <property type="entry name" value="SET DOMAIN-CONTAINING PROTEIN"/>
    <property type="match status" value="1"/>
</dbReference>
<gene>
    <name evidence="3" type="ORF">K469DRAFT_731999</name>
</gene>
<keyword evidence="4" id="KW-1185">Reference proteome</keyword>
<dbReference type="InterPro" id="IPR011990">
    <property type="entry name" value="TPR-like_helical_dom_sf"/>
</dbReference>
<proteinExistence type="predicted"/>
<dbReference type="SUPFAM" id="SSF82199">
    <property type="entry name" value="SET domain"/>
    <property type="match status" value="1"/>
</dbReference>
<dbReference type="PANTHER" id="PTHR47332">
    <property type="entry name" value="SET DOMAIN-CONTAINING PROTEIN 5"/>
    <property type="match status" value="1"/>
</dbReference>
<dbReference type="InterPro" id="IPR001214">
    <property type="entry name" value="SET_dom"/>
</dbReference>
<dbReference type="EMBL" id="ML994616">
    <property type="protein sequence ID" value="KAF2191840.1"/>
    <property type="molecule type" value="Genomic_DNA"/>
</dbReference>